<accession>A0A6B0Y0E0</accession>
<sequence length="93" mass="10731">MKVSSDARHEVEPAADRRLERIEKRKRGRVRPIIFPRPEPAAAAPRELDNANSAWHRTTRKFREQEEQIEAMAEGVRLFASMPKGNPAHPWHG</sequence>
<reference evidence="2" key="1">
    <citation type="submission" date="2019-09" db="EMBL/GenBank/DDBJ databases">
        <title>Characterisation of the sponge microbiome using genome-centric metagenomics.</title>
        <authorList>
            <person name="Engelberts J.P."/>
            <person name="Robbins S.J."/>
            <person name="De Goeij J.M."/>
            <person name="Aranda M."/>
            <person name="Bell S.C."/>
            <person name="Webster N.S."/>
        </authorList>
    </citation>
    <scope>NUCLEOTIDE SEQUENCE</scope>
    <source>
        <strain evidence="2">SB0664_bin_43</strain>
    </source>
</reference>
<dbReference type="AlphaFoldDB" id="A0A6B0Y0E0"/>
<organism evidence="2">
    <name type="scientific">Boseongicola sp. SB0664_bin_43</name>
    <dbReference type="NCBI Taxonomy" id="2604844"/>
    <lineage>
        <taxon>Bacteria</taxon>
        <taxon>Pseudomonadati</taxon>
        <taxon>Pseudomonadota</taxon>
        <taxon>Alphaproteobacteria</taxon>
        <taxon>Rhodobacterales</taxon>
        <taxon>Paracoccaceae</taxon>
        <taxon>Boseongicola</taxon>
    </lineage>
</organism>
<evidence type="ECO:0000256" key="1">
    <source>
        <dbReference type="SAM" id="MobiDB-lite"/>
    </source>
</evidence>
<evidence type="ECO:0000313" key="2">
    <source>
        <dbReference type="EMBL" id="MXY34178.1"/>
    </source>
</evidence>
<protein>
    <submittedName>
        <fullName evidence="2">Uncharacterized protein</fullName>
    </submittedName>
</protein>
<dbReference type="EMBL" id="VXRY01000349">
    <property type="protein sequence ID" value="MXY34178.1"/>
    <property type="molecule type" value="Genomic_DNA"/>
</dbReference>
<feature type="compositionally biased region" description="Basic and acidic residues" evidence="1">
    <location>
        <begin position="1"/>
        <end position="23"/>
    </location>
</feature>
<gene>
    <name evidence="2" type="ORF">F4Y60_08845</name>
</gene>
<feature type="region of interest" description="Disordered" evidence="1">
    <location>
        <begin position="1"/>
        <end position="28"/>
    </location>
</feature>
<comment type="caution">
    <text evidence="2">The sequence shown here is derived from an EMBL/GenBank/DDBJ whole genome shotgun (WGS) entry which is preliminary data.</text>
</comment>
<name>A0A6B0Y0E0_9RHOB</name>
<proteinExistence type="predicted"/>